<accession>A0ABT9BCK6</accession>
<dbReference type="EMBL" id="JAUQSY010000009">
    <property type="protein sequence ID" value="MDO7875992.1"/>
    <property type="molecule type" value="Genomic_DNA"/>
</dbReference>
<keyword evidence="2" id="KW-1185">Reference proteome</keyword>
<comment type="caution">
    <text evidence="1">The sequence shown here is derived from an EMBL/GenBank/DDBJ whole genome shotgun (WGS) entry which is preliminary data.</text>
</comment>
<dbReference type="RefSeq" id="WP_305007322.1">
    <property type="nucleotide sequence ID" value="NZ_JAUQSY010000009.1"/>
</dbReference>
<sequence length="176" mass="20042">MRFSAYTQLFRDLAQRHVELQATEANSRFLRVRIASDPIAQQLDLHEFHNSLRSKLNAPAGQALFVLQNYTLDYGDNEGDYFTRQPQGAFWVLRRESPTDTGAIEAAIDACEAIAEEILAAVVHEQQQNYQVRISVGDAYAEHIGPLANQYFGVCMHFTWRETATQDLTYNPAKFQ</sequence>
<evidence type="ECO:0000313" key="2">
    <source>
        <dbReference type="Proteomes" id="UP001176429"/>
    </source>
</evidence>
<dbReference type="Proteomes" id="UP001176429">
    <property type="component" value="Unassembled WGS sequence"/>
</dbReference>
<evidence type="ECO:0000313" key="1">
    <source>
        <dbReference type="EMBL" id="MDO7875992.1"/>
    </source>
</evidence>
<organism evidence="1 2">
    <name type="scientific">Hymenobacter aranciens</name>
    <dbReference type="NCBI Taxonomy" id="3063996"/>
    <lineage>
        <taxon>Bacteria</taxon>
        <taxon>Pseudomonadati</taxon>
        <taxon>Bacteroidota</taxon>
        <taxon>Cytophagia</taxon>
        <taxon>Cytophagales</taxon>
        <taxon>Hymenobacteraceae</taxon>
        <taxon>Hymenobacter</taxon>
    </lineage>
</organism>
<proteinExistence type="predicted"/>
<reference evidence="1" key="1">
    <citation type="submission" date="2023-07" db="EMBL/GenBank/DDBJ databases">
        <authorList>
            <person name="Kim M.K."/>
        </authorList>
    </citation>
    <scope>NUCLEOTIDE SEQUENCE</scope>
    <source>
        <strain evidence="1">ASUV-10-1</strain>
    </source>
</reference>
<protein>
    <submittedName>
        <fullName evidence="1">Uncharacterized protein</fullName>
    </submittedName>
</protein>
<gene>
    <name evidence="1" type="ORF">Q5H93_14710</name>
</gene>
<name>A0ABT9BCK6_9BACT</name>